<dbReference type="EMBL" id="JBCFXD010000005">
    <property type="protein sequence ID" value="MEL7559323.1"/>
    <property type="molecule type" value="Genomic_DNA"/>
</dbReference>
<sequence>MLIKFEVEEAQAMLMRAQYGQNVASKAFKMAAFDAIDLAQIVREQNHEIAKLRQLIAVQKQTIERAADSARALLDHVAQGDLIDA</sequence>
<reference evidence="1 2" key="1">
    <citation type="submission" date="2024-04" db="EMBL/GenBank/DDBJ databases">
        <title>Draft Genome Sequence of Isolates Cultured from Underwater Hawaii Seamounts in the North Pacific Ocean.</title>
        <authorList>
            <person name="Sharma I."/>
            <person name="Darden B."/>
            <person name="Creggett J."/>
            <person name="Taylor S."/>
            <person name="Grant M.P."/>
            <person name="Scott J."/>
            <person name="Attles S."/>
            <person name="Walker S."/>
            <person name="Johnson G."/>
            <person name="St. Cloud C."/>
        </authorList>
    </citation>
    <scope>NUCLEOTIDE SEQUENCE [LARGE SCALE GENOMIC DNA]</scope>
    <source>
        <strain evidence="1 2">03GJ23</strain>
    </source>
</reference>
<name>A0ABU9MAU0_STUCH</name>
<protein>
    <submittedName>
        <fullName evidence="1">Uncharacterized protein</fullName>
    </submittedName>
</protein>
<evidence type="ECO:0000313" key="1">
    <source>
        <dbReference type="EMBL" id="MEL7559323.1"/>
    </source>
</evidence>
<comment type="caution">
    <text evidence="1">The sequence shown here is derived from an EMBL/GenBank/DDBJ whole genome shotgun (WGS) entry which is preliminary data.</text>
</comment>
<evidence type="ECO:0000313" key="2">
    <source>
        <dbReference type="Proteomes" id="UP001467669"/>
    </source>
</evidence>
<accession>A0ABU9MAU0</accession>
<organism evidence="1 2">
    <name type="scientific">Stutzerimonas chloritidismutans</name>
    <name type="common">Pseudomonas chloritidismutans</name>
    <dbReference type="NCBI Taxonomy" id="203192"/>
    <lineage>
        <taxon>Bacteria</taxon>
        <taxon>Pseudomonadati</taxon>
        <taxon>Pseudomonadota</taxon>
        <taxon>Gammaproteobacteria</taxon>
        <taxon>Pseudomonadales</taxon>
        <taxon>Pseudomonadaceae</taxon>
        <taxon>Stutzerimonas</taxon>
    </lineage>
</organism>
<keyword evidence="2" id="KW-1185">Reference proteome</keyword>
<gene>
    <name evidence="1" type="ORF">AAGW23_10800</name>
</gene>
<dbReference type="Proteomes" id="UP001467669">
    <property type="component" value="Unassembled WGS sequence"/>
</dbReference>
<proteinExistence type="predicted"/>
<dbReference type="RefSeq" id="WP_342406478.1">
    <property type="nucleotide sequence ID" value="NZ_JBCFXD010000005.1"/>
</dbReference>